<dbReference type="InterPro" id="IPR003594">
    <property type="entry name" value="HATPase_dom"/>
</dbReference>
<dbReference type="PANTHER" id="PTHR24421:SF10">
    <property type="entry name" value="NITRATE_NITRITE SENSOR PROTEIN NARQ"/>
    <property type="match status" value="1"/>
</dbReference>
<name>A0A7Y6ILX2_9ACTN</name>
<dbReference type="GO" id="GO:0046983">
    <property type="term" value="F:protein dimerization activity"/>
    <property type="evidence" value="ECO:0007669"/>
    <property type="project" value="InterPro"/>
</dbReference>
<reference evidence="12 13" key="1">
    <citation type="submission" date="2020-06" db="EMBL/GenBank/DDBJ databases">
        <authorList>
            <person name="Chanama M."/>
        </authorList>
    </citation>
    <scope>NUCLEOTIDE SEQUENCE [LARGE SCALE GENOMIC DNA]</scope>
    <source>
        <strain evidence="12 13">TBRC6557</strain>
    </source>
</reference>
<evidence type="ECO:0000256" key="4">
    <source>
        <dbReference type="ARBA" id="ARBA00022679"/>
    </source>
</evidence>
<dbReference type="InterPro" id="IPR011712">
    <property type="entry name" value="Sig_transdc_His_kin_sub3_dim/P"/>
</dbReference>
<dbReference type="RefSeq" id="WP_175599598.1">
    <property type="nucleotide sequence ID" value="NZ_JABWGO010000001.1"/>
</dbReference>
<keyword evidence="5" id="KW-0547">Nucleotide-binding</keyword>
<keyword evidence="13" id="KW-1185">Reference proteome</keyword>
<dbReference type="CDD" id="cd16917">
    <property type="entry name" value="HATPase_UhpB-NarQ-NarX-like"/>
    <property type="match status" value="1"/>
</dbReference>
<gene>
    <name evidence="12" type="ORF">HT134_08535</name>
</gene>
<dbReference type="EC" id="2.7.13.3" evidence="2"/>
<keyword evidence="6" id="KW-0418">Kinase</keyword>
<dbReference type="Gene3D" id="3.30.565.10">
    <property type="entry name" value="Histidine kinase-like ATPase, C-terminal domain"/>
    <property type="match status" value="1"/>
</dbReference>
<evidence type="ECO:0000259" key="11">
    <source>
        <dbReference type="Pfam" id="PF07730"/>
    </source>
</evidence>
<dbReference type="EMBL" id="JABWGO010000001">
    <property type="protein sequence ID" value="NUW40180.1"/>
    <property type="molecule type" value="Genomic_DNA"/>
</dbReference>
<comment type="caution">
    <text evidence="12">The sequence shown here is derived from an EMBL/GenBank/DDBJ whole genome shotgun (WGS) entry which is preliminary data.</text>
</comment>
<keyword evidence="7" id="KW-0067">ATP-binding</keyword>
<dbReference type="SUPFAM" id="SSF55874">
    <property type="entry name" value="ATPase domain of HSP90 chaperone/DNA topoisomerase II/histidine kinase"/>
    <property type="match status" value="1"/>
</dbReference>
<comment type="catalytic activity">
    <reaction evidence="1">
        <text>ATP + protein L-histidine = ADP + protein N-phospho-L-histidine.</text>
        <dbReference type="EC" id="2.7.13.3"/>
    </reaction>
</comment>
<keyword evidence="4" id="KW-0808">Transferase</keyword>
<feature type="region of interest" description="Disordered" evidence="9">
    <location>
        <begin position="205"/>
        <end position="230"/>
    </location>
</feature>
<dbReference type="PANTHER" id="PTHR24421">
    <property type="entry name" value="NITRATE/NITRITE SENSOR PROTEIN NARX-RELATED"/>
    <property type="match status" value="1"/>
</dbReference>
<evidence type="ECO:0000256" key="2">
    <source>
        <dbReference type="ARBA" id="ARBA00012438"/>
    </source>
</evidence>
<dbReference type="Gene3D" id="1.20.5.1930">
    <property type="match status" value="1"/>
</dbReference>
<dbReference type="Pfam" id="PF07730">
    <property type="entry name" value="HisKA_3"/>
    <property type="match status" value="1"/>
</dbReference>
<evidence type="ECO:0000256" key="9">
    <source>
        <dbReference type="SAM" id="MobiDB-lite"/>
    </source>
</evidence>
<dbReference type="InterPro" id="IPR036890">
    <property type="entry name" value="HATPase_C_sf"/>
</dbReference>
<keyword evidence="3" id="KW-0597">Phosphoprotein</keyword>
<dbReference type="GO" id="GO:0016020">
    <property type="term" value="C:membrane"/>
    <property type="evidence" value="ECO:0007669"/>
    <property type="project" value="InterPro"/>
</dbReference>
<protein>
    <recommendedName>
        <fullName evidence="2">histidine kinase</fullName>
        <ecNumber evidence="2">2.7.13.3</ecNumber>
    </recommendedName>
</protein>
<evidence type="ECO:0000256" key="5">
    <source>
        <dbReference type="ARBA" id="ARBA00022741"/>
    </source>
</evidence>
<evidence type="ECO:0000256" key="6">
    <source>
        <dbReference type="ARBA" id="ARBA00022777"/>
    </source>
</evidence>
<proteinExistence type="predicted"/>
<feature type="domain" description="Signal transduction histidine kinase subgroup 3 dimerisation and phosphoacceptor" evidence="11">
    <location>
        <begin position="142"/>
        <end position="207"/>
    </location>
</feature>
<dbReference type="Proteomes" id="UP000546126">
    <property type="component" value="Unassembled WGS sequence"/>
</dbReference>
<evidence type="ECO:0000313" key="13">
    <source>
        <dbReference type="Proteomes" id="UP000546126"/>
    </source>
</evidence>
<dbReference type="GO" id="GO:0000155">
    <property type="term" value="F:phosphorelay sensor kinase activity"/>
    <property type="evidence" value="ECO:0007669"/>
    <property type="project" value="InterPro"/>
</dbReference>
<dbReference type="Pfam" id="PF02518">
    <property type="entry name" value="HATPase_c"/>
    <property type="match status" value="1"/>
</dbReference>
<evidence type="ECO:0000313" key="12">
    <source>
        <dbReference type="EMBL" id="NUW40180.1"/>
    </source>
</evidence>
<evidence type="ECO:0000259" key="10">
    <source>
        <dbReference type="Pfam" id="PF02518"/>
    </source>
</evidence>
<feature type="domain" description="Histidine kinase/HSP90-like ATPase" evidence="10">
    <location>
        <begin position="266"/>
        <end position="360"/>
    </location>
</feature>
<dbReference type="GO" id="GO:0005524">
    <property type="term" value="F:ATP binding"/>
    <property type="evidence" value="ECO:0007669"/>
    <property type="project" value="UniProtKB-KW"/>
</dbReference>
<evidence type="ECO:0000256" key="8">
    <source>
        <dbReference type="ARBA" id="ARBA00023012"/>
    </source>
</evidence>
<accession>A0A7Y6ILX2</accession>
<dbReference type="InterPro" id="IPR050482">
    <property type="entry name" value="Sensor_HK_TwoCompSys"/>
</dbReference>
<evidence type="ECO:0000256" key="3">
    <source>
        <dbReference type="ARBA" id="ARBA00022553"/>
    </source>
</evidence>
<organism evidence="12 13">
    <name type="scientific">Nonomuraea rhodomycinica</name>
    <dbReference type="NCBI Taxonomy" id="1712872"/>
    <lineage>
        <taxon>Bacteria</taxon>
        <taxon>Bacillati</taxon>
        <taxon>Actinomycetota</taxon>
        <taxon>Actinomycetes</taxon>
        <taxon>Streptosporangiales</taxon>
        <taxon>Streptosporangiaceae</taxon>
        <taxon>Nonomuraea</taxon>
    </lineage>
</organism>
<evidence type="ECO:0000256" key="7">
    <source>
        <dbReference type="ARBA" id="ARBA00022840"/>
    </source>
</evidence>
<dbReference type="AlphaFoldDB" id="A0A7Y6ILX2"/>
<evidence type="ECO:0000256" key="1">
    <source>
        <dbReference type="ARBA" id="ARBA00000085"/>
    </source>
</evidence>
<keyword evidence="8" id="KW-0902">Two-component regulatory system</keyword>
<sequence length="376" mass="37595">MVSEDTHSGGRSRGWFARLGDVPVVVMLAWAGWLAVPWSFSGLAQARAAAAAAAEAGLPPAPAAPEAASPPVPEVVFPPVPETAFLPVPEAAFPPVPRENAAVAGLAAPGKAWGLPAARDVTATVLRPAAAPEAMREAFAAERAWIAGEVHDAAGHGLAAIAMQAGVALVTLDDDPEQARVSLRAIRETSLTALAQLRAALDRLDPRPGELPHAEGTAGGAAGANGPDGMNGADGGLGALVDGVRAAGLSVDVEPDTPAVPPRLQDVVYRVVRESLTNVLRHAGPSATARVTLSGEPGAYVVEVVNDAARTKAARELAGEAGTGGRGLAGMRAGVTALGGHLTAGPREDGGFRVLARFPADANAGPGPGPGPAEGA</sequence>